<keyword evidence="7" id="KW-1185">Reference proteome</keyword>
<evidence type="ECO:0000313" key="7">
    <source>
        <dbReference type="Proteomes" id="UP000199632"/>
    </source>
</evidence>
<keyword evidence="4" id="KW-0472">Membrane</keyword>
<evidence type="ECO:0000256" key="2">
    <source>
        <dbReference type="ARBA" id="ARBA00023125"/>
    </source>
</evidence>
<keyword evidence="2" id="KW-0238">DNA-binding</keyword>
<dbReference type="SMART" id="SM00421">
    <property type="entry name" value="HTH_LUXR"/>
    <property type="match status" value="1"/>
</dbReference>
<dbReference type="Pfam" id="PF00196">
    <property type="entry name" value="GerE"/>
    <property type="match status" value="1"/>
</dbReference>
<feature type="transmembrane region" description="Helical" evidence="4">
    <location>
        <begin position="157"/>
        <end position="176"/>
    </location>
</feature>
<keyword evidence="4" id="KW-0812">Transmembrane</keyword>
<dbReference type="InterPro" id="IPR000792">
    <property type="entry name" value="Tscrpt_reg_LuxR_C"/>
</dbReference>
<feature type="transmembrane region" description="Helical" evidence="4">
    <location>
        <begin position="17"/>
        <end position="35"/>
    </location>
</feature>
<feature type="domain" description="HTH luxR-type" evidence="5">
    <location>
        <begin position="205"/>
        <end position="270"/>
    </location>
</feature>
<dbReference type="GO" id="GO:0003677">
    <property type="term" value="F:DNA binding"/>
    <property type="evidence" value="ECO:0007669"/>
    <property type="project" value="UniProtKB-KW"/>
</dbReference>
<dbReference type="Gene3D" id="1.10.10.10">
    <property type="entry name" value="Winged helix-like DNA-binding domain superfamily/Winged helix DNA-binding domain"/>
    <property type="match status" value="1"/>
</dbReference>
<keyword evidence="4" id="KW-1133">Transmembrane helix</keyword>
<dbReference type="InterPro" id="IPR016032">
    <property type="entry name" value="Sig_transdc_resp-reg_C-effctor"/>
</dbReference>
<dbReference type="CDD" id="cd06170">
    <property type="entry name" value="LuxR_C_like"/>
    <property type="match status" value="1"/>
</dbReference>
<name>A0A1H3SYQ0_9ACTN</name>
<evidence type="ECO:0000259" key="5">
    <source>
        <dbReference type="PROSITE" id="PS50043"/>
    </source>
</evidence>
<accession>A0A1H3SYQ0</accession>
<gene>
    <name evidence="6" type="ORF">SAMN05421684_4957</name>
</gene>
<dbReference type="STRING" id="137265.SAMN05421684_4957"/>
<dbReference type="PRINTS" id="PR00038">
    <property type="entry name" value="HTHLUXR"/>
</dbReference>
<dbReference type="GO" id="GO:0006355">
    <property type="term" value="P:regulation of DNA-templated transcription"/>
    <property type="evidence" value="ECO:0007669"/>
    <property type="project" value="InterPro"/>
</dbReference>
<feature type="transmembrane region" description="Helical" evidence="4">
    <location>
        <begin position="111"/>
        <end position="132"/>
    </location>
</feature>
<dbReference type="InterPro" id="IPR036388">
    <property type="entry name" value="WH-like_DNA-bd_sf"/>
</dbReference>
<organism evidence="6 7">
    <name type="scientific">Asanoa ishikariensis</name>
    <dbReference type="NCBI Taxonomy" id="137265"/>
    <lineage>
        <taxon>Bacteria</taxon>
        <taxon>Bacillati</taxon>
        <taxon>Actinomycetota</taxon>
        <taxon>Actinomycetes</taxon>
        <taxon>Micromonosporales</taxon>
        <taxon>Micromonosporaceae</taxon>
        <taxon>Asanoa</taxon>
    </lineage>
</organism>
<dbReference type="PANTHER" id="PTHR44688">
    <property type="entry name" value="DNA-BINDING TRANSCRIPTIONAL ACTIVATOR DEVR_DOSR"/>
    <property type="match status" value="1"/>
</dbReference>
<evidence type="ECO:0000256" key="1">
    <source>
        <dbReference type="ARBA" id="ARBA00023015"/>
    </source>
</evidence>
<feature type="transmembrane region" description="Helical" evidence="4">
    <location>
        <begin position="47"/>
        <end position="66"/>
    </location>
</feature>
<feature type="transmembrane region" description="Helical" evidence="4">
    <location>
        <begin position="86"/>
        <end position="104"/>
    </location>
</feature>
<evidence type="ECO:0000256" key="3">
    <source>
        <dbReference type="ARBA" id="ARBA00023163"/>
    </source>
</evidence>
<dbReference type="Proteomes" id="UP000199632">
    <property type="component" value="Unassembled WGS sequence"/>
</dbReference>
<keyword evidence="1" id="KW-0805">Transcription regulation</keyword>
<dbReference type="EMBL" id="FNQB01000003">
    <property type="protein sequence ID" value="SDZ43146.1"/>
    <property type="molecule type" value="Genomic_DNA"/>
</dbReference>
<protein>
    <submittedName>
        <fullName evidence="6">Regulatory protein, luxR family</fullName>
    </submittedName>
</protein>
<proteinExistence type="predicted"/>
<sequence length="279" mass="29780">MATAAATTSPRDLRSAVGAWVAPLTLAVLVGLVLLATPQSRDDVVQLPFWIANLAATAAVALSRYRLGLAGWLVAAPWLLSPVPGAMTWGWWLASLAVLGVAVFDGARRHAVLIGALVTALAMVYCTTDVHWNVPFVGPVNLESRDPVRWLDSTRQFYLASYLGALAAVVLTAMLLRAVLRRREAGSPVEPETAVAAVVDASGPWADRVATLTRRELDVLRAAAKGMSNAEIAAELLVGEETVKTHMSEVLRKLQCRNRVQAVIAAYEAGLVARGTVEQ</sequence>
<dbReference type="PANTHER" id="PTHR44688:SF16">
    <property type="entry name" value="DNA-BINDING TRANSCRIPTIONAL ACTIVATOR DEVR_DOSR"/>
    <property type="match status" value="1"/>
</dbReference>
<dbReference type="SUPFAM" id="SSF46894">
    <property type="entry name" value="C-terminal effector domain of the bipartite response regulators"/>
    <property type="match status" value="1"/>
</dbReference>
<evidence type="ECO:0000256" key="4">
    <source>
        <dbReference type="SAM" id="Phobius"/>
    </source>
</evidence>
<dbReference type="AlphaFoldDB" id="A0A1H3SYQ0"/>
<reference evidence="7" key="1">
    <citation type="submission" date="2016-10" db="EMBL/GenBank/DDBJ databases">
        <authorList>
            <person name="Varghese N."/>
            <person name="Submissions S."/>
        </authorList>
    </citation>
    <scope>NUCLEOTIDE SEQUENCE [LARGE SCALE GENOMIC DNA]</scope>
    <source>
        <strain evidence="7">DSM 44718</strain>
    </source>
</reference>
<evidence type="ECO:0000313" key="6">
    <source>
        <dbReference type="EMBL" id="SDZ43146.1"/>
    </source>
</evidence>
<dbReference type="PROSITE" id="PS50043">
    <property type="entry name" value="HTH_LUXR_2"/>
    <property type="match status" value="1"/>
</dbReference>
<keyword evidence="3" id="KW-0804">Transcription</keyword>